<dbReference type="EC" id="2.7.4.9" evidence="5"/>
<dbReference type="GO" id="GO:0006235">
    <property type="term" value="P:dTTP biosynthetic process"/>
    <property type="evidence" value="ECO:0007669"/>
    <property type="project" value="TreeGrafter"/>
</dbReference>
<keyword evidence="17" id="KW-0472">Membrane</keyword>
<gene>
    <name evidence="20" type="ORF">DICVIV_09643</name>
</gene>
<dbReference type="GO" id="GO:0005634">
    <property type="term" value="C:nucleus"/>
    <property type="evidence" value="ECO:0007669"/>
    <property type="project" value="TreeGrafter"/>
</dbReference>
<dbReference type="GO" id="GO:1902600">
    <property type="term" value="P:proton transmembrane transport"/>
    <property type="evidence" value="ECO:0007669"/>
    <property type="project" value="UniProtKB-KW"/>
</dbReference>
<dbReference type="PANTHER" id="PTHR10344:SF1">
    <property type="entry name" value="THYMIDYLATE KINASE"/>
    <property type="match status" value="1"/>
</dbReference>
<dbReference type="GO" id="GO:0004550">
    <property type="term" value="F:nucleoside diphosphate kinase activity"/>
    <property type="evidence" value="ECO:0007669"/>
    <property type="project" value="TreeGrafter"/>
</dbReference>
<evidence type="ECO:0000259" key="19">
    <source>
        <dbReference type="Pfam" id="PF02223"/>
    </source>
</evidence>
<protein>
    <recommendedName>
        <fullName evidence="6">Thymidylate kinase</fullName>
        <ecNumber evidence="5">2.7.4.9</ecNumber>
    </recommendedName>
</protein>
<evidence type="ECO:0000256" key="7">
    <source>
        <dbReference type="ARBA" id="ARBA00022448"/>
    </source>
</evidence>
<dbReference type="InterPro" id="IPR019344">
    <property type="entry name" value="F1F0-ATPsyn_F_prd"/>
</dbReference>
<evidence type="ECO:0000256" key="10">
    <source>
        <dbReference type="ARBA" id="ARBA00022727"/>
    </source>
</evidence>
<name>A0A0D8XKN0_DICVI</name>
<reference evidence="20 21" key="1">
    <citation type="submission" date="2013-11" db="EMBL/GenBank/DDBJ databases">
        <title>Draft genome of the bovine lungworm Dictyocaulus viviparus.</title>
        <authorList>
            <person name="Mitreva M."/>
        </authorList>
    </citation>
    <scope>NUCLEOTIDE SEQUENCE [LARGE SCALE GENOMIC DNA]</scope>
    <source>
        <strain evidence="20 21">HannoverDv2000</strain>
    </source>
</reference>
<sequence>MSWFKPPPPGTHLTPWVPDLIFTPISRAFERLGVYFYNRVLNKTEVGLYDRRWNKNIHGPYCHYRYYGKLDTKLLDVKLNDLPAWIGRREKTPSAFYNEFMRNLYRVHHLYFSGPVYACPVSKAMSRRGALIVFEGVDRSGKSTQAKRLSERILVSGGRSVLLPFPDRNEPFGQVIDRYLKKEINLSERALHLAFSANRWEKATMIEEQIAMGVDVICDRYCFSGVAYSIAKGLDPHWVRQSDIGLPCPDVVLYFEVSPSVAQKRGGYGDERLENDELQQKVHSIMKELKKHYWKTVNADDDMETVGGVVEEIYSQINRDGPLRRIDAI</sequence>
<keyword evidence="18" id="KW-0066">ATP synthesis</keyword>
<keyword evidence="13" id="KW-0375">Hydrogen ion transport</keyword>
<dbReference type="GO" id="GO:0005524">
    <property type="term" value="F:ATP binding"/>
    <property type="evidence" value="ECO:0007669"/>
    <property type="project" value="UniProtKB-KW"/>
</dbReference>
<proteinExistence type="inferred from homology"/>
<dbReference type="InterPro" id="IPR027417">
    <property type="entry name" value="P-loop_NTPase"/>
</dbReference>
<dbReference type="Gene3D" id="3.40.50.300">
    <property type="entry name" value="P-loop containing nucleotide triphosphate hydrolases"/>
    <property type="match status" value="1"/>
</dbReference>
<keyword evidence="7" id="KW-0813">Transport</keyword>
<evidence type="ECO:0000256" key="2">
    <source>
        <dbReference type="ARBA" id="ARBA00004992"/>
    </source>
</evidence>
<evidence type="ECO:0000256" key="13">
    <source>
        <dbReference type="ARBA" id="ARBA00022781"/>
    </source>
</evidence>
<dbReference type="Pfam" id="PF02223">
    <property type="entry name" value="Thymidylate_kin"/>
    <property type="match status" value="1"/>
</dbReference>
<evidence type="ECO:0000256" key="9">
    <source>
        <dbReference type="ARBA" id="ARBA00022679"/>
    </source>
</evidence>
<dbReference type="STRING" id="29172.A0A0D8XKN0"/>
<dbReference type="GO" id="GO:0005829">
    <property type="term" value="C:cytosol"/>
    <property type="evidence" value="ECO:0007669"/>
    <property type="project" value="TreeGrafter"/>
</dbReference>
<organism evidence="20 21">
    <name type="scientific">Dictyocaulus viviparus</name>
    <name type="common">Bovine lungworm</name>
    <dbReference type="NCBI Taxonomy" id="29172"/>
    <lineage>
        <taxon>Eukaryota</taxon>
        <taxon>Metazoa</taxon>
        <taxon>Ecdysozoa</taxon>
        <taxon>Nematoda</taxon>
        <taxon>Chromadorea</taxon>
        <taxon>Rhabditida</taxon>
        <taxon>Rhabditina</taxon>
        <taxon>Rhabditomorpha</taxon>
        <taxon>Strongyloidea</taxon>
        <taxon>Metastrongylidae</taxon>
        <taxon>Dictyocaulus</taxon>
    </lineage>
</organism>
<comment type="similarity">
    <text evidence="4">Belongs to the thymidylate kinase family.</text>
</comment>
<evidence type="ECO:0000313" key="20">
    <source>
        <dbReference type="EMBL" id="KJH44327.1"/>
    </source>
</evidence>
<comment type="subcellular location">
    <subcellularLocation>
        <location evidence="1">Mitochondrion membrane</location>
    </subcellularLocation>
</comment>
<keyword evidence="12 20" id="KW-0418">Kinase</keyword>
<evidence type="ECO:0000256" key="3">
    <source>
        <dbReference type="ARBA" id="ARBA00005895"/>
    </source>
</evidence>
<dbReference type="HAMAP" id="MF_00165">
    <property type="entry name" value="Thymidylate_kinase"/>
    <property type="match status" value="1"/>
</dbReference>
<comment type="pathway">
    <text evidence="2">Pyrimidine metabolism; dTTP biosynthesis.</text>
</comment>
<evidence type="ECO:0000256" key="16">
    <source>
        <dbReference type="ARBA" id="ARBA00023128"/>
    </source>
</evidence>
<keyword evidence="21" id="KW-1185">Reference proteome</keyword>
<keyword evidence="9" id="KW-0808">Transferase</keyword>
<keyword evidence="10" id="KW-0545">Nucleotide biosynthesis</keyword>
<dbReference type="FunFam" id="3.40.50.300:FF:000679">
    <property type="entry name" value="Thymidylate kinase"/>
    <property type="match status" value="1"/>
</dbReference>
<evidence type="ECO:0000256" key="18">
    <source>
        <dbReference type="ARBA" id="ARBA00023310"/>
    </source>
</evidence>
<keyword evidence="16" id="KW-0496">Mitochondrion</keyword>
<keyword evidence="15" id="KW-0406">Ion transport</keyword>
<dbReference type="Pfam" id="PF10206">
    <property type="entry name" value="WRW"/>
    <property type="match status" value="1"/>
</dbReference>
<dbReference type="EMBL" id="KN716482">
    <property type="protein sequence ID" value="KJH44327.1"/>
    <property type="molecule type" value="Genomic_DNA"/>
</dbReference>
<dbReference type="NCBIfam" id="TIGR00041">
    <property type="entry name" value="DTMP_kinase"/>
    <property type="match status" value="1"/>
</dbReference>
<dbReference type="GO" id="GO:0004798">
    <property type="term" value="F:dTMP kinase activity"/>
    <property type="evidence" value="ECO:0007669"/>
    <property type="project" value="UniProtKB-EC"/>
</dbReference>
<evidence type="ECO:0000256" key="15">
    <source>
        <dbReference type="ARBA" id="ARBA00023065"/>
    </source>
</evidence>
<evidence type="ECO:0000256" key="4">
    <source>
        <dbReference type="ARBA" id="ARBA00009776"/>
    </source>
</evidence>
<keyword evidence="8" id="KW-0138">CF(0)</keyword>
<keyword evidence="11" id="KW-0547">Nucleotide-binding</keyword>
<dbReference type="GO" id="GO:0006227">
    <property type="term" value="P:dUDP biosynthetic process"/>
    <property type="evidence" value="ECO:0007669"/>
    <property type="project" value="TreeGrafter"/>
</dbReference>
<evidence type="ECO:0000256" key="1">
    <source>
        <dbReference type="ARBA" id="ARBA00004325"/>
    </source>
</evidence>
<comment type="similarity">
    <text evidence="3">Belongs to the ATPase F chain family.</text>
</comment>
<evidence type="ECO:0000256" key="14">
    <source>
        <dbReference type="ARBA" id="ARBA00022840"/>
    </source>
</evidence>
<dbReference type="InterPro" id="IPR018094">
    <property type="entry name" value="Thymidylate_kinase"/>
</dbReference>
<dbReference type="InterPro" id="IPR039430">
    <property type="entry name" value="Thymidylate_kin-like_dom"/>
</dbReference>
<dbReference type="GO" id="GO:0031966">
    <property type="term" value="C:mitochondrial membrane"/>
    <property type="evidence" value="ECO:0007669"/>
    <property type="project" value="UniProtKB-SubCell"/>
</dbReference>
<dbReference type="PANTHER" id="PTHR10344">
    <property type="entry name" value="THYMIDYLATE KINASE"/>
    <property type="match status" value="1"/>
</dbReference>
<accession>A0A0D8XKN0</accession>
<dbReference type="Proteomes" id="UP000053766">
    <property type="component" value="Unassembled WGS sequence"/>
</dbReference>
<dbReference type="GO" id="GO:0006233">
    <property type="term" value="P:dTDP biosynthetic process"/>
    <property type="evidence" value="ECO:0007669"/>
    <property type="project" value="InterPro"/>
</dbReference>
<dbReference type="OrthoDB" id="425602at2759"/>
<evidence type="ECO:0000313" key="21">
    <source>
        <dbReference type="Proteomes" id="UP000053766"/>
    </source>
</evidence>
<evidence type="ECO:0000256" key="6">
    <source>
        <dbReference type="ARBA" id="ARBA00017144"/>
    </source>
</evidence>
<evidence type="ECO:0000256" key="5">
    <source>
        <dbReference type="ARBA" id="ARBA00012980"/>
    </source>
</evidence>
<dbReference type="SUPFAM" id="SSF52540">
    <property type="entry name" value="P-loop containing nucleoside triphosphate hydrolases"/>
    <property type="match status" value="1"/>
</dbReference>
<dbReference type="GO" id="GO:0045259">
    <property type="term" value="C:proton-transporting ATP synthase complex"/>
    <property type="evidence" value="ECO:0007669"/>
    <property type="project" value="UniProtKB-KW"/>
</dbReference>
<reference evidence="21" key="2">
    <citation type="journal article" date="2016" name="Sci. Rep.">
        <title>Dictyocaulus viviparus genome, variome and transcriptome elucidate lungworm biology and support future intervention.</title>
        <authorList>
            <person name="McNulty S.N."/>
            <person name="Strube C."/>
            <person name="Rosa B.A."/>
            <person name="Martin J.C."/>
            <person name="Tyagi R."/>
            <person name="Choi Y.J."/>
            <person name="Wang Q."/>
            <person name="Hallsworth Pepin K."/>
            <person name="Zhang X."/>
            <person name="Ozersky P."/>
            <person name="Wilson R.K."/>
            <person name="Sternberg P.W."/>
            <person name="Gasser R.B."/>
            <person name="Mitreva M."/>
        </authorList>
    </citation>
    <scope>NUCLEOTIDE SEQUENCE [LARGE SCALE GENOMIC DNA]</scope>
    <source>
        <strain evidence="21">HannoverDv2000</strain>
    </source>
</reference>
<evidence type="ECO:0000256" key="12">
    <source>
        <dbReference type="ARBA" id="ARBA00022777"/>
    </source>
</evidence>
<evidence type="ECO:0000256" key="11">
    <source>
        <dbReference type="ARBA" id="ARBA00022741"/>
    </source>
</evidence>
<dbReference type="InterPro" id="IPR018095">
    <property type="entry name" value="Thymidylate_kin_CS"/>
</dbReference>
<evidence type="ECO:0000256" key="17">
    <source>
        <dbReference type="ARBA" id="ARBA00023136"/>
    </source>
</evidence>
<dbReference type="PROSITE" id="PS01331">
    <property type="entry name" value="THYMIDYLATE_KINASE"/>
    <property type="match status" value="1"/>
</dbReference>
<evidence type="ECO:0000256" key="8">
    <source>
        <dbReference type="ARBA" id="ARBA00022547"/>
    </source>
</evidence>
<feature type="domain" description="Thymidylate kinase-like" evidence="19">
    <location>
        <begin position="134"/>
        <end position="306"/>
    </location>
</feature>
<dbReference type="AlphaFoldDB" id="A0A0D8XKN0"/>
<dbReference type="CDD" id="cd01672">
    <property type="entry name" value="TMPK"/>
    <property type="match status" value="1"/>
</dbReference>
<dbReference type="GO" id="GO:0006754">
    <property type="term" value="P:ATP biosynthetic process"/>
    <property type="evidence" value="ECO:0007669"/>
    <property type="project" value="UniProtKB-KW"/>
</dbReference>
<keyword evidence="14" id="KW-0067">ATP-binding</keyword>